<protein>
    <recommendedName>
        <fullName evidence="3">HprK-related kinase B</fullName>
    </recommendedName>
</protein>
<sequence length="371" mass="39734">MTVPTLAGTLRLSFLDTALDIRSEPGAHVEEALRFLETHLLVEPLSEETDAPPPLATLYVAAKPSARHSPSDEAAWEPIHVRKSASDFFTIPARRTSEAGREYVHCTRTGTLFAFDRQAGRIDVAMGPSGALDLIELLRDLFLKDQENRGAAVLHATCAHRDGGAVLVTGAKGAGKSTILLELVERFGHQVMSGDKTVLRLEADGTVLAAGWPDYPHLGYGTIAKYPGLREIAGIGDNYTPPADHAFSPTGKFAVDPRRFRERFPNAPRGLRVPIAAVVHPAIGPAGSTVLEPYQDGDDAHAAVLADNVESAFDGANSGWHRFIDDGRAAHARTRERIVRELAGHPAWTLRGPGDLTPEGTPALIVRGAGG</sequence>
<dbReference type="EMBL" id="JADBDY010000001">
    <property type="protein sequence ID" value="MBE1460758.1"/>
    <property type="molecule type" value="Genomic_DNA"/>
</dbReference>
<evidence type="ECO:0008006" key="3">
    <source>
        <dbReference type="Google" id="ProtNLM"/>
    </source>
</evidence>
<reference evidence="1 2" key="1">
    <citation type="submission" date="2020-10" db="EMBL/GenBank/DDBJ databases">
        <title>Sequencing the genomes of 1000 actinobacteria strains.</title>
        <authorList>
            <person name="Klenk H.-P."/>
        </authorList>
    </citation>
    <scope>NUCLEOTIDE SEQUENCE [LARGE SCALE GENOMIC DNA]</scope>
    <source>
        <strain evidence="1 2">DSM 45157</strain>
    </source>
</reference>
<dbReference type="Proteomes" id="UP000598217">
    <property type="component" value="Unassembled WGS sequence"/>
</dbReference>
<dbReference type="InterPro" id="IPR027417">
    <property type="entry name" value="P-loop_NTPase"/>
</dbReference>
<organism evidence="1 2">
    <name type="scientific">Nocardiopsis terrae</name>
    <dbReference type="NCBI Taxonomy" id="372655"/>
    <lineage>
        <taxon>Bacteria</taxon>
        <taxon>Bacillati</taxon>
        <taxon>Actinomycetota</taxon>
        <taxon>Actinomycetes</taxon>
        <taxon>Streptosporangiales</taxon>
        <taxon>Nocardiopsidaceae</taxon>
        <taxon>Nocardiopsis</taxon>
    </lineage>
</organism>
<dbReference type="RefSeq" id="WP_191267892.1">
    <property type="nucleotide sequence ID" value="NZ_BMXJ01000001.1"/>
</dbReference>
<accession>A0ABR9HP06</accession>
<gene>
    <name evidence="1" type="ORF">H4W79_004972</name>
</gene>
<name>A0ABR9HP06_9ACTN</name>
<comment type="caution">
    <text evidence="1">The sequence shown here is derived from an EMBL/GenBank/DDBJ whole genome shotgun (WGS) entry which is preliminary data.</text>
</comment>
<dbReference type="SUPFAM" id="SSF53795">
    <property type="entry name" value="PEP carboxykinase-like"/>
    <property type="match status" value="1"/>
</dbReference>
<keyword evidence="2" id="KW-1185">Reference proteome</keyword>
<proteinExistence type="predicted"/>
<dbReference type="Gene3D" id="3.40.50.300">
    <property type="entry name" value="P-loop containing nucleotide triphosphate hydrolases"/>
    <property type="match status" value="1"/>
</dbReference>
<evidence type="ECO:0000313" key="1">
    <source>
        <dbReference type="EMBL" id="MBE1460758.1"/>
    </source>
</evidence>
<evidence type="ECO:0000313" key="2">
    <source>
        <dbReference type="Proteomes" id="UP000598217"/>
    </source>
</evidence>